<accession>A0A8H5RIW5</accession>
<evidence type="ECO:0000313" key="3">
    <source>
        <dbReference type="Proteomes" id="UP000530670"/>
    </source>
</evidence>
<dbReference type="AlphaFoldDB" id="A0A8H5RIW5"/>
<dbReference type="PANTHER" id="PTHR37848:SF1">
    <property type="entry name" value="SUN DOMAIN-CONTAINING PROTEIN"/>
    <property type="match status" value="1"/>
</dbReference>
<keyword evidence="1" id="KW-0812">Transmembrane</keyword>
<dbReference type="PANTHER" id="PTHR37848">
    <property type="entry name" value="EXPRESSED PROTEIN"/>
    <property type="match status" value="1"/>
</dbReference>
<protein>
    <submittedName>
        <fullName evidence="2">Uncharacterized protein</fullName>
    </submittedName>
</protein>
<sequence>AVDIYSSNRLNTWRLTTWICWIFYLTFLWIFSWPILFFITKRYQVVSAEWPFSLTDANGQKRYTTVSEQQWVDLYGPAIKQLCLDRYEGLAGDAFLNQVLERGDANTRNEGVDTRAAMGVAAAAFQGGRFNAVSGARSLMRIAGASSDQIGWGFDT</sequence>
<organism evidence="2 3">
    <name type="scientific">Fusarium tjaetaba</name>
    <dbReference type="NCBI Taxonomy" id="1567544"/>
    <lineage>
        <taxon>Eukaryota</taxon>
        <taxon>Fungi</taxon>
        <taxon>Dikarya</taxon>
        <taxon>Ascomycota</taxon>
        <taxon>Pezizomycotina</taxon>
        <taxon>Sordariomycetes</taxon>
        <taxon>Hypocreomycetidae</taxon>
        <taxon>Hypocreales</taxon>
        <taxon>Nectriaceae</taxon>
        <taxon>Fusarium</taxon>
        <taxon>Fusarium fujikuroi species complex</taxon>
    </lineage>
</organism>
<feature type="non-terminal residue" evidence="2">
    <location>
        <position position="1"/>
    </location>
</feature>
<keyword evidence="1" id="KW-1133">Transmembrane helix</keyword>
<evidence type="ECO:0000313" key="2">
    <source>
        <dbReference type="EMBL" id="KAF5634003.1"/>
    </source>
</evidence>
<dbReference type="Proteomes" id="UP000530670">
    <property type="component" value="Unassembled WGS sequence"/>
</dbReference>
<dbReference type="OrthoDB" id="203796at2759"/>
<dbReference type="GeneID" id="59305826"/>
<reference evidence="2 3" key="1">
    <citation type="submission" date="2020-05" db="EMBL/GenBank/DDBJ databases">
        <title>Identification and distribution of gene clusters putatively required for synthesis of sphingolipid metabolism inhibitors in phylogenetically diverse species of the filamentous fungus Fusarium.</title>
        <authorList>
            <person name="Kim H.-S."/>
            <person name="Busman M."/>
            <person name="Brown D.W."/>
            <person name="Divon H."/>
            <person name="Uhlig S."/>
            <person name="Proctor R.H."/>
        </authorList>
    </citation>
    <scope>NUCLEOTIDE SEQUENCE [LARGE SCALE GENOMIC DNA]</scope>
    <source>
        <strain evidence="2 3">NRRL 66243</strain>
    </source>
</reference>
<name>A0A8H5RIW5_9HYPO</name>
<comment type="caution">
    <text evidence="2">The sequence shown here is derived from an EMBL/GenBank/DDBJ whole genome shotgun (WGS) entry which is preliminary data.</text>
</comment>
<feature type="transmembrane region" description="Helical" evidence="1">
    <location>
        <begin position="15"/>
        <end position="39"/>
    </location>
</feature>
<keyword evidence="3" id="KW-1185">Reference proteome</keyword>
<dbReference type="EMBL" id="JAAQRI010000135">
    <property type="protein sequence ID" value="KAF5634003.1"/>
    <property type="molecule type" value="Genomic_DNA"/>
</dbReference>
<dbReference type="RefSeq" id="XP_037206050.1">
    <property type="nucleotide sequence ID" value="XM_037353556.1"/>
</dbReference>
<evidence type="ECO:0000256" key="1">
    <source>
        <dbReference type="SAM" id="Phobius"/>
    </source>
</evidence>
<proteinExistence type="predicted"/>
<keyword evidence="1" id="KW-0472">Membrane</keyword>
<gene>
    <name evidence="2" type="ORF">FTJAE_6897</name>
</gene>